<comment type="function">
    <text evidence="7">Hydrolyzes ribosome-free peptidyl-tRNAs (with 1 or more amino acids incorporated), which drop off the ribosome during protein synthesis, or as a result of ribosome stalling.</text>
</comment>
<feature type="binding site" evidence="7">
    <location>
        <position position="18"/>
    </location>
    <ligand>
        <name>tRNA</name>
        <dbReference type="ChEBI" id="CHEBI:17843"/>
    </ligand>
</feature>
<evidence type="ECO:0000256" key="3">
    <source>
        <dbReference type="ARBA" id="ARBA00022801"/>
    </source>
</evidence>
<keyword evidence="2 7" id="KW-0820">tRNA-binding</keyword>
<evidence type="ECO:0000256" key="8">
    <source>
        <dbReference type="RuleBase" id="RU000673"/>
    </source>
</evidence>
<evidence type="ECO:0000256" key="4">
    <source>
        <dbReference type="ARBA" id="ARBA00022884"/>
    </source>
</evidence>
<evidence type="ECO:0000256" key="6">
    <source>
        <dbReference type="ARBA" id="ARBA00050038"/>
    </source>
</evidence>
<proteinExistence type="inferred from homology"/>
<keyword evidence="4 7" id="KW-0694">RNA-binding</keyword>
<comment type="subunit">
    <text evidence="7">Monomer.</text>
</comment>
<dbReference type="GO" id="GO:0004045">
    <property type="term" value="F:peptidyl-tRNA hydrolase activity"/>
    <property type="evidence" value="ECO:0007669"/>
    <property type="project" value="UniProtKB-EC"/>
</dbReference>
<feature type="active site" description="Proton acceptor" evidence="7">
    <location>
        <position position="23"/>
    </location>
</feature>
<dbReference type="CDD" id="cd00462">
    <property type="entry name" value="PTH"/>
    <property type="match status" value="1"/>
</dbReference>
<comment type="function">
    <text evidence="7">Catalyzes the release of premature peptidyl moieties from peptidyl-tRNA molecules trapped in stalled 50S ribosomal subunits, and thus maintains levels of free tRNAs and 50S ribosomes.</text>
</comment>
<reference evidence="10 11" key="1">
    <citation type="submission" date="2024-09" db="EMBL/GenBank/DDBJ databases">
        <authorList>
            <person name="Sun Q."/>
            <person name="Mori K."/>
        </authorList>
    </citation>
    <scope>NUCLEOTIDE SEQUENCE [LARGE SCALE GENOMIC DNA]</scope>
    <source>
        <strain evidence="10 11">KCTC 23315</strain>
    </source>
</reference>
<dbReference type="HAMAP" id="MF_00083">
    <property type="entry name" value="Pept_tRNA_hydro_bact"/>
    <property type="match status" value="1"/>
</dbReference>
<dbReference type="PROSITE" id="PS01195">
    <property type="entry name" value="PEPT_TRNA_HYDROL_1"/>
    <property type="match status" value="1"/>
</dbReference>
<dbReference type="EC" id="3.1.1.29" evidence="1 7"/>
<evidence type="ECO:0000256" key="2">
    <source>
        <dbReference type="ARBA" id="ARBA00022555"/>
    </source>
</evidence>
<dbReference type="Proteomes" id="UP001589813">
    <property type="component" value="Unassembled WGS sequence"/>
</dbReference>
<feature type="binding site" evidence="7">
    <location>
        <position position="69"/>
    </location>
    <ligand>
        <name>tRNA</name>
        <dbReference type="ChEBI" id="CHEBI:17843"/>
    </ligand>
</feature>
<evidence type="ECO:0000313" key="10">
    <source>
        <dbReference type="EMBL" id="MFC0047605.1"/>
    </source>
</evidence>
<comment type="catalytic activity">
    <reaction evidence="7 8">
        <text>an N-acyl-L-alpha-aminoacyl-tRNA + H2O = an N-acyl-L-amino acid + a tRNA + H(+)</text>
        <dbReference type="Rhea" id="RHEA:54448"/>
        <dbReference type="Rhea" id="RHEA-COMP:10123"/>
        <dbReference type="Rhea" id="RHEA-COMP:13883"/>
        <dbReference type="ChEBI" id="CHEBI:15377"/>
        <dbReference type="ChEBI" id="CHEBI:15378"/>
        <dbReference type="ChEBI" id="CHEBI:59874"/>
        <dbReference type="ChEBI" id="CHEBI:78442"/>
        <dbReference type="ChEBI" id="CHEBI:138191"/>
        <dbReference type="EC" id="3.1.1.29"/>
    </reaction>
</comment>
<comment type="similarity">
    <text evidence="5 7 9">Belongs to the PTH family.</text>
</comment>
<comment type="caution">
    <text evidence="10">The sequence shown here is derived from an EMBL/GenBank/DDBJ whole genome shotgun (WGS) entry which is preliminary data.</text>
</comment>
<dbReference type="PROSITE" id="PS01196">
    <property type="entry name" value="PEPT_TRNA_HYDROL_2"/>
    <property type="match status" value="1"/>
</dbReference>
<keyword evidence="11" id="KW-1185">Reference proteome</keyword>
<evidence type="ECO:0000256" key="5">
    <source>
        <dbReference type="ARBA" id="ARBA00038063"/>
    </source>
</evidence>
<dbReference type="NCBIfam" id="TIGR00447">
    <property type="entry name" value="pth"/>
    <property type="match status" value="1"/>
</dbReference>
<comment type="subcellular location">
    <subcellularLocation>
        <location evidence="7">Cytoplasm</location>
    </subcellularLocation>
</comment>
<dbReference type="PANTHER" id="PTHR17224">
    <property type="entry name" value="PEPTIDYL-TRNA HYDROLASE"/>
    <property type="match status" value="1"/>
</dbReference>
<evidence type="ECO:0000313" key="11">
    <source>
        <dbReference type="Proteomes" id="UP001589813"/>
    </source>
</evidence>
<accession>A0ABV6BDM2</accession>
<name>A0ABV6BDM2_9GAMM</name>
<dbReference type="Gene3D" id="3.40.50.1470">
    <property type="entry name" value="Peptidyl-tRNA hydrolase"/>
    <property type="match status" value="1"/>
</dbReference>
<dbReference type="RefSeq" id="WP_377241031.1">
    <property type="nucleotide sequence ID" value="NZ_JBHLXP010000001.1"/>
</dbReference>
<sequence length="200" mass="22004">MTENIQLIVGLGNPGPEYEKTRHNAGQWFVEQLARRYNAPLKADPKFYGLSGKIVCQGREIKLLIPTTFMNLSGKATLALAQFYKIPPEQILVAHDEMALPAGTAKIKLGGGHAGHNGLKDIAGKFGNNLNFYRLRLGIGHPGHKDKVTGYVLGKAPQAEQKLLDETLDESLRCFELWLEQGLVKAQHRLHSFNAAPAQA</sequence>
<dbReference type="PANTHER" id="PTHR17224:SF1">
    <property type="entry name" value="PEPTIDYL-TRNA HYDROLASE"/>
    <property type="match status" value="1"/>
</dbReference>
<dbReference type="InterPro" id="IPR036416">
    <property type="entry name" value="Pept_tRNA_hydro_sf"/>
</dbReference>
<dbReference type="Pfam" id="PF01195">
    <property type="entry name" value="Pept_tRNA_hydro"/>
    <property type="match status" value="1"/>
</dbReference>
<feature type="binding site" evidence="7">
    <location>
        <position position="71"/>
    </location>
    <ligand>
        <name>tRNA</name>
        <dbReference type="ChEBI" id="CHEBI:17843"/>
    </ligand>
</feature>
<dbReference type="EMBL" id="JBHLXP010000001">
    <property type="protein sequence ID" value="MFC0047605.1"/>
    <property type="molecule type" value="Genomic_DNA"/>
</dbReference>
<protein>
    <recommendedName>
        <fullName evidence="6 7">Peptidyl-tRNA hydrolase</fullName>
        <shortName evidence="7">Pth</shortName>
        <ecNumber evidence="1 7">3.1.1.29</ecNumber>
    </recommendedName>
</protein>
<evidence type="ECO:0000256" key="7">
    <source>
        <dbReference type="HAMAP-Rule" id="MF_00083"/>
    </source>
</evidence>
<dbReference type="InterPro" id="IPR001328">
    <property type="entry name" value="Pept_tRNA_hydro"/>
</dbReference>
<gene>
    <name evidence="7 10" type="primary">pth</name>
    <name evidence="10" type="ORF">ACFFJP_04790</name>
</gene>
<dbReference type="SUPFAM" id="SSF53178">
    <property type="entry name" value="Peptidyl-tRNA hydrolase-like"/>
    <property type="match status" value="1"/>
</dbReference>
<organism evidence="10 11">
    <name type="scientific">Rheinheimera tilapiae</name>
    <dbReference type="NCBI Taxonomy" id="875043"/>
    <lineage>
        <taxon>Bacteria</taxon>
        <taxon>Pseudomonadati</taxon>
        <taxon>Pseudomonadota</taxon>
        <taxon>Gammaproteobacteria</taxon>
        <taxon>Chromatiales</taxon>
        <taxon>Chromatiaceae</taxon>
        <taxon>Rheinheimera</taxon>
    </lineage>
</organism>
<keyword evidence="3 7" id="KW-0378">Hydrolase</keyword>
<feature type="site" description="Stabilizes the basic form of H active site to accept a proton" evidence="7">
    <location>
        <position position="96"/>
    </location>
</feature>
<feature type="binding site" evidence="7">
    <location>
        <position position="117"/>
    </location>
    <ligand>
        <name>tRNA</name>
        <dbReference type="ChEBI" id="CHEBI:17843"/>
    </ligand>
</feature>
<evidence type="ECO:0000256" key="1">
    <source>
        <dbReference type="ARBA" id="ARBA00013260"/>
    </source>
</evidence>
<keyword evidence="7" id="KW-0963">Cytoplasm</keyword>
<dbReference type="InterPro" id="IPR018171">
    <property type="entry name" value="Pept_tRNA_hydro_CS"/>
</dbReference>
<feature type="site" description="Discriminates between blocked and unblocked aminoacyl-tRNA" evidence="7">
    <location>
        <position position="13"/>
    </location>
</feature>
<evidence type="ECO:0000256" key="9">
    <source>
        <dbReference type="RuleBase" id="RU004320"/>
    </source>
</evidence>